<gene>
    <name evidence="8" type="ORF">Egran_05578</name>
</gene>
<evidence type="ECO:0000256" key="5">
    <source>
        <dbReference type="ARBA" id="ARBA00023033"/>
    </source>
</evidence>
<keyword evidence="5" id="KW-0503">Monooxygenase</keyword>
<accession>A0A232LR64</accession>
<sequence length="436" mass="48946">MLQQLQLRVGIVGAGLGGLAAAIGIARVGHKVTVLEQASALGEVGAGIQIPPNSSRILKRWDLLDKVEAVSVRPGDFILRSYRDGKILSRQNVFPYTEEQYGAPYLHVHRADFHRILTEEAIRLGVEIQLDSTVVGVDFQKPSVFVKGKPEFVADVVIGADGLKSVCRELLLGRQDPPHLTGDLAYRIIVKADDMRNHAELKALVEKPCINYWMGPDSHAVCYLLQGGSLYNIVLIRPDNLPETVNKARADLQEMRDFFKGWDPRLRALLDLVQETSKWRLQNSEEMLTWSHPNGRFVLLGDACHATLPYLAQGAAQAVEDGAVLGALFEKVQEKSQLPDLLVIYEAIRKARTTQVVKGSTSLRDIFHMHDGPQQQERDRQLSEQEPFEGFPNRWADPVFQPFLFGYDAYVEAYRAWRAYLNGRFPGTAGRFRTHL</sequence>
<comment type="similarity">
    <text evidence="1">Belongs to the paxM FAD-dependent monooxygenase family.</text>
</comment>
<dbReference type="Proteomes" id="UP000243515">
    <property type="component" value="Unassembled WGS sequence"/>
</dbReference>
<dbReference type="AlphaFoldDB" id="A0A232LR64"/>
<protein>
    <recommendedName>
        <fullName evidence="7">FAD-binding domain-containing protein</fullName>
    </recommendedName>
</protein>
<evidence type="ECO:0000313" key="9">
    <source>
        <dbReference type="Proteomes" id="UP000243515"/>
    </source>
</evidence>
<dbReference type="GO" id="GO:0004497">
    <property type="term" value="F:monooxygenase activity"/>
    <property type="evidence" value="ECO:0007669"/>
    <property type="project" value="UniProtKB-KW"/>
</dbReference>
<dbReference type="InterPro" id="IPR036188">
    <property type="entry name" value="FAD/NAD-bd_sf"/>
</dbReference>
<dbReference type="FunFam" id="3.50.50.60:FF:000115">
    <property type="entry name" value="Salicylate hydroxylase, putative"/>
    <property type="match status" value="1"/>
</dbReference>
<evidence type="ECO:0000256" key="3">
    <source>
        <dbReference type="ARBA" id="ARBA00022827"/>
    </source>
</evidence>
<evidence type="ECO:0000313" key="8">
    <source>
        <dbReference type="EMBL" id="OXV06655.1"/>
    </source>
</evidence>
<feature type="domain" description="FAD-binding" evidence="7">
    <location>
        <begin position="8"/>
        <end position="359"/>
    </location>
</feature>
<dbReference type="InterPro" id="IPR050493">
    <property type="entry name" value="FAD-dep_Monooxygenase_BioMet"/>
</dbReference>
<dbReference type="Pfam" id="PF01494">
    <property type="entry name" value="FAD_binding_3"/>
    <property type="match status" value="1"/>
</dbReference>
<feature type="region of interest" description="Disordered" evidence="6">
    <location>
        <begin position="369"/>
        <end position="390"/>
    </location>
</feature>
<evidence type="ECO:0000256" key="1">
    <source>
        <dbReference type="ARBA" id="ARBA00007992"/>
    </source>
</evidence>
<dbReference type="EMBL" id="NPHW01005549">
    <property type="protein sequence ID" value="OXV06655.1"/>
    <property type="molecule type" value="Genomic_DNA"/>
</dbReference>
<dbReference type="PRINTS" id="PR00420">
    <property type="entry name" value="RNGMNOXGNASE"/>
</dbReference>
<comment type="caution">
    <text evidence="8">The sequence shown here is derived from an EMBL/GenBank/DDBJ whole genome shotgun (WGS) entry which is preliminary data.</text>
</comment>
<keyword evidence="9" id="KW-1185">Reference proteome</keyword>
<evidence type="ECO:0000256" key="6">
    <source>
        <dbReference type="SAM" id="MobiDB-lite"/>
    </source>
</evidence>
<evidence type="ECO:0000256" key="2">
    <source>
        <dbReference type="ARBA" id="ARBA00022630"/>
    </source>
</evidence>
<proteinExistence type="inferred from homology"/>
<dbReference type="OrthoDB" id="16820at2759"/>
<dbReference type="PANTHER" id="PTHR13789">
    <property type="entry name" value="MONOOXYGENASE"/>
    <property type="match status" value="1"/>
</dbReference>
<keyword evidence="4" id="KW-0560">Oxidoreductase</keyword>
<reference evidence="8 9" key="1">
    <citation type="journal article" date="2015" name="Environ. Microbiol.">
        <title>Metagenome sequence of Elaphomyces granulatus from sporocarp tissue reveals Ascomycota ectomycorrhizal fingerprints of genome expansion and a Proteobacteria-rich microbiome.</title>
        <authorList>
            <person name="Quandt C.A."/>
            <person name="Kohler A."/>
            <person name="Hesse C.N."/>
            <person name="Sharpton T.J."/>
            <person name="Martin F."/>
            <person name="Spatafora J.W."/>
        </authorList>
    </citation>
    <scope>NUCLEOTIDE SEQUENCE [LARGE SCALE GENOMIC DNA]</scope>
    <source>
        <strain evidence="8 9">OSC145934</strain>
    </source>
</reference>
<dbReference type="PANTHER" id="PTHR13789:SF147">
    <property type="entry name" value="PUTATIVE (AFU_ORTHOLOGUE AFUA_2G01950)-RELATED"/>
    <property type="match status" value="1"/>
</dbReference>
<feature type="compositionally biased region" description="Basic and acidic residues" evidence="6">
    <location>
        <begin position="369"/>
        <end position="383"/>
    </location>
</feature>
<name>A0A232LR64_9EURO</name>
<organism evidence="8 9">
    <name type="scientific">Elaphomyces granulatus</name>
    <dbReference type="NCBI Taxonomy" id="519963"/>
    <lineage>
        <taxon>Eukaryota</taxon>
        <taxon>Fungi</taxon>
        <taxon>Dikarya</taxon>
        <taxon>Ascomycota</taxon>
        <taxon>Pezizomycotina</taxon>
        <taxon>Eurotiomycetes</taxon>
        <taxon>Eurotiomycetidae</taxon>
        <taxon>Eurotiales</taxon>
        <taxon>Elaphomycetaceae</taxon>
        <taxon>Elaphomyces</taxon>
    </lineage>
</organism>
<dbReference type="GO" id="GO:0071949">
    <property type="term" value="F:FAD binding"/>
    <property type="evidence" value="ECO:0007669"/>
    <property type="project" value="InterPro"/>
</dbReference>
<dbReference type="InterPro" id="IPR002938">
    <property type="entry name" value="FAD-bd"/>
</dbReference>
<dbReference type="Gene3D" id="3.50.50.60">
    <property type="entry name" value="FAD/NAD(P)-binding domain"/>
    <property type="match status" value="1"/>
</dbReference>
<dbReference type="SUPFAM" id="SSF54373">
    <property type="entry name" value="FAD-linked reductases, C-terminal domain"/>
    <property type="match status" value="1"/>
</dbReference>
<keyword evidence="2" id="KW-0285">Flavoprotein</keyword>
<evidence type="ECO:0000259" key="7">
    <source>
        <dbReference type="Pfam" id="PF01494"/>
    </source>
</evidence>
<evidence type="ECO:0000256" key="4">
    <source>
        <dbReference type="ARBA" id="ARBA00023002"/>
    </source>
</evidence>
<dbReference type="SUPFAM" id="SSF51905">
    <property type="entry name" value="FAD/NAD(P)-binding domain"/>
    <property type="match status" value="1"/>
</dbReference>
<keyword evidence="3" id="KW-0274">FAD</keyword>